<comment type="similarity">
    <text evidence="2">Belongs to the AB hydrolase superfamily. FUS2 hydrolase family.</text>
</comment>
<dbReference type="InterPro" id="IPR029058">
    <property type="entry name" value="AB_hydrolase_fold"/>
</dbReference>
<dbReference type="SUPFAM" id="SSF53474">
    <property type="entry name" value="alpha/beta-Hydrolases"/>
    <property type="match status" value="1"/>
</dbReference>
<dbReference type="PANTHER" id="PTHR22946:SF9">
    <property type="entry name" value="POLYKETIDE TRANSFERASE AF380"/>
    <property type="match status" value="1"/>
</dbReference>
<dbReference type="AlphaFoldDB" id="A0A6L7GD83"/>
<evidence type="ECO:0000256" key="2">
    <source>
        <dbReference type="ARBA" id="ARBA00038115"/>
    </source>
</evidence>
<feature type="transmembrane region" description="Helical" evidence="3">
    <location>
        <begin position="455"/>
        <end position="474"/>
    </location>
</feature>
<evidence type="ECO:0000256" key="3">
    <source>
        <dbReference type="SAM" id="Phobius"/>
    </source>
</evidence>
<keyword evidence="3" id="KW-0472">Membrane</keyword>
<comment type="caution">
    <text evidence="5">The sequence shown here is derived from an EMBL/GenBank/DDBJ whole genome shotgun (WGS) entry which is preliminary data.</text>
</comment>
<keyword evidence="1 5" id="KW-0378">Hydrolase</keyword>
<feature type="transmembrane region" description="Helical" evidence="3">
    <location>
        <begin position="412"/>
        <end position="435"/>
    </location>
</feature>
<dbReference type="InterPro" id="IPR000073">
    <property type="entry name" value="AB_hydrolase_1"/>
</dbReference>
<keyword evidence="6" id="KW-1185">Reference proteome</keyword>
<dbReference type="Gene3D" id="3.40.50.1820">
    <property type="entry name" value="alpha/beta hydrolase"/>
    <property type="match status" value="1"/>
</dbReference>
<dbReference type="OrthoDB" id="8680283at2"/>
<proteinExistence type="inferred from homology"/>
<accession>A0A6L7GD83</accession>
<feature type="domain" description="AB hydrolase-1" evidence="4">
    <location>
        <begin position="83"/>
        <end position="183"/>
    </location>
</feature>
<protein>
    <submittedName>
        <fullName evidence="5">Alpha/beta fold hydrolase</fullName>
    </submittedName>
</protein>
<feature type="transmembrane region" description="Helical" evidence="3">
    <location>
        <begin position="529"/>
        <end position="550"/>
    </location>
</feature>
<feature type="transmembrane region" description="Helical" evidence="3">
    <location>
        <begin position="304"/>
        <end position="328"/>
    </location>
</feature>
<dbReference type="EMBL" id="WTYU01000001">
    <property type="protein sequence ID" value="MXP13455.1"/>
    <property type="molecule type" value="Genomic_DNA"/>
</dbReference>
<evidence type="ECO:0000313" key="5">
    <source>
        <dbReference type="EMBL" id="MXP13455.1"/>
    </source>
</evidence>
<feature type="transmembrane region" description="Helical" evidence="3">
    <location>
        <begin position="376"/>
        <end position="400"/>
    </location>
</feature>
<gene>
    <name evidence="5" type="ORF">GRI44_01630</name>
</gene>
<evidence type="ECO:0000259" key="4">
    <source>
        <dbReference type="Pfam" id="PF00561"/>
    </source>
</evidence>
<keyword evidence="3" id="KW-0812">Transmembrane</keyword>
<organism evidence="5 6">
    <name type="scientific">Allopontixanthobacter confluentis</name>
    <dbReference type="NCBI Taxonomy" id="1849021"/>
    <lineage>
        <taxon>Bacteria</taxon>
        <taxon>Pseudomonadati</taxon>
        <taxon>Pseudomonadota</taxon>
        <taxon>Alphaproteobacteria</taxon>
        <taxon>Sphingomonadales</taxon>
        <taxon>Erythrobacteraceae</taxon>
        <taxon>Allopontixanthobacter</taxon>
    </lineage>
</organism>
<sequence length="581" mass="61993">MRGQLVAGTQGRENSQFSLASGGWLALAGLAIILAGALLAHLIRTSDDISVRDIRFAGADGTRMSALLYVPASATRDTPAPGILAVHGYINSRETQDGFAIEFARRGYVVLALDQTGHGYSGGPAFSNGFGGPDGLRYLRSLPMVDTDQIGLEGHSMGGWTVLAAAAAMPDAYRSMVLEGSSTGAPFAQDGSIAWPRNLALVFSKYDEFSKIMWNADRAIDVASSPKLQAVFGTDGQVIEGQLYGSIPQGTARVLYQPATTHPGNHFSANSIGRAIDWFAATLKGGKPLPAGNQRWIWKEVGTGVGLIGFVMLALGSFAMLLQLPYFSQLKADPVPAMNARGGIWWCRFALNTSVPALLFFPAFIAAFFLLPASPFLPQAVTTQITLWALLVAGLSLLIGRFSRTPDKASPAAWLPSIAIAAATACIAYLALLLTDILFQTDFRFWVVAVKLPSIRQWGIAAIYIIPLTLSFMVSLRTLCAAMTVANDRPAMRYVSAIFTMTGGFIVMLGLIYGIFFTTGSLITDFDPLSTVIAIQFVPVLAAIAIIAIFAWQRTNSHRPGAIIVGILVTLYVVAGTATQV</sequence>
<dbReference type="GO" id="GO:0052689">
    <property type="term" value="F:carboxylic ester hydrolase activity"/>
    <property type="evidence" value="ECO:0007669"/>
    <property type="project" value="UniProtKB-ARBA"/>
</dbReference>
<feature type="transmembrane region" description="Helical" evidence="3">
    <location>
        <begin position="494"/>
        <end position="517"/>
    </location>
</feature>
<keyword evidence="3" id="KW-1133">Transmembrane helix</keyword>
<evidence type="ECO:0000256" key="1">
    <source>
        <dbReference type="ARBA" id="ARBA00022801"/>
    </source>
</evidence>
<name>A0A6L7GD83_9SPHN</name>
<feature type="transmembrane region" description="Helical" evidence="3">
    <location>
        <begin position="562"/>
        <end position="579"/>
    </location>
</feature>
<feature type="transmembrane region" description="Helical" evidence="3">
    <location>
        <begin position="349"/>
        <end position="370"/>
    </location>
</feature>
<feature type="transmembrane region" description="Helical" evidence="3">
    <location>
        <begin position="21"/>
        <end position="43"/>
    </location>
</feature>
<dbReference type="Proteomes" id="UP000473531">
    <property type="component" value="Unassembled WGS sequence"/>
</dbReference>
<dbReference type="InterPro" id="IPR050261">
    <property type="entry name" value="FrsA_esterase"/>
</dbReference>
<evidence type="ECO:0000313" key="6">
    <source>
        <dbReference type="Proteomes" id="UP000473531"/>
    </source>
</evidence>
<reference evidence="5 6" key="1">
    <citation type="submission" date="2019-12" db="EMBL/GenBank/DDBJ databases">
        <title>Genomic-based taxomic classification of the family Erythrobacteraceae.</title>
        <authorList>
            <person name="Xu L."/>
        </authorList>
    </citation>
    <scope>NUCLEOTIDE SEQUENCE [LARGE SCALE GENOMIC DNA]</scope>
    <source>
        <strain evidence="5 6">KCTC 52259</strain>
    </source>
</reference>
<dbReference type="Pfam" id="PF00561">
    <property type="entry name" value="Abhydrolase_1"/>
    <property type="match status" value="1"/>
</dbReference>
<dbReference type="PANTHER" id="PTHR22946">
    <property type="entry name" value="DIENELACTONE HYDROLASE DOMAIN-CONTAINING PROTEIN-RELATED"/>
    <property type="match status" value="1"/>
</dbReference>